<dbReference type="GO" id="GO:0140663">
    <property type="term" value="F:ATP-dependent FeS chaperone activity"/>
    <property type="evidence" value="ECO:0007669"/>
    <property type="project" value="InterPro"/>
</dbReference>
<reference evidence="8" key="2">
    <citation type="submission" date="2017-10" db="EMBL/GenBank/DDBJ databases">
        <title>Ladona fulva Genome sequencing and assembly.</title>
        <authorList>
            <person name="Murali S."/>
            <person name="Richards S."/>
            <person name="Bandaranaike D."/>
            <person name="Bellair M."/>
            <person name="Blankenburg K."/>
            <person name="Chao H."/>
            <person name="Dinh H."/>
            <person name="Doddapaneni H."/>
            <person name="Dugan-Rocha S."/>
            <person name="Elkadiri S."/>
            <person name="Gnanaolivu R."/>
            <person name="Hernandez B."/>
            <person name="Skinner E."/>
            <person name="Javaid M."/>
            <person name="Lee S."/>
            <person name="Li M."/>
            <person name="Ming W."/>
            <person name="Munidasa M."/>
            <person name="Muniz J."/>
            <person name="Nguyen L."/>
            <person name="Hughes D."/>
            <person name="Osuji N."/>
            <person name="Pu L.-L."/>
            <person name="Puazo M."/>
            <person name="Qu C."/>
            <person name="Quiroz J."/>
            <person name="Raj R."/>
            <person name="Weissenberger G."/>
            <person name="Xin Y."/>
            <person name="Zou X."/>
            <person name="Han Y."/>
            <person name="Worley K."/>
            <person name="Muzny D."/>
            <person name="Gibbs R."/>
        </authorList>
    </citation>
    <scope>NUCLEOTIDE SEQUENCE</scope>
    <source>
        <strain evidence="8">Sampled in the wild</strain>
    </source>
</reference>
<gene>
    <name evidence="8" type="ORF">J437_LFUL007168</name>
</gene>
<dbReference type="SUPFAM" id="SSF52540">
    <property type="entry name" value="P-loop containing nucleoside triphosphate hydrolases"/>
    <property type="match status" value="1"/>
</dbReference>
<evidence type="ECO:0000256" key="1">
    <source>
        <dbReference type="ARBA" id="ARBA00022485"/>
    </source>
</evidence>
<evidence type="ECO:0000256" key="2">
    <source>
        <dbReference type="ARBA" id="ARBA00022723"/>
    </source>
</evidence>
<evidence type="ECO:0000313" key="8">
    <source>
        <dbReference type="EMBL" id="KAG8229360.1"/>
    </source>
</evidence>
<keyword evidence="1" id="KW-0004">4Fe-4S</keyword>
<keyword evidence="5" id="KW-0408">Iron</keyword>
<evidence type="ECO:0000256" key="5">
    <source>
        <dbReference type="ARBA" id="ARBA00023004"/>
    </source>
</evidence>
<accession>A0A8K0K6P7</accession>
<dbReference type="GO" id="GO:0005739">
    <property type="term" value="C:mitochondrion"/>
    <property type="evidence" value="ECO:0007669"/>
    <property type="project" value="TreeGrafter"/>
</dbReference>
<dbReference type="HAMAP" id="MF_02040">
    <property type="entry name" value="Mrp_NBP35"/>
    <property type="match status" value="1"/>
</dbReference>
<dbReference type="OrthoDB" id="1741334at2759"/>
<keyword evidence="9" id="KW-1185">Reference proteome</keyword>
<dbReference type="Proteomes" id="UP000792457">
    <property type="component" value="Unassembled WGS sequence"/>
</dbReference>
<dbReference type="InterPro" id="IPR019591">
    <property type="entry name" value="Mrp/NBP35_ATP-bd"/>
</dbReference>
<keyword evidence="4" id="KW-0067">ATP-binding</keyword>
<dbReference type="Pfam" id="PF10609">
    <property type="entry name" value="ParA"/>
    <property type="match status" value="2"/>
</dbReference>
<protein>
    <recommendedName>
        <fullName evidence="10">Iron-sulfur protein NUBPL</fullName>
    </recommendedName>
</protein>
<name>A0A8K0K6P7_LADFU</name>
<dbReference type="GO" id="GO:0051539">
    <property type="term" value="F:4 iron, 4 sulfur cluster binding"/>
    <property type="evidence" value="ECO:0007669"/>
    <property type="project" value="UniProtKB-KW"/>
</dbReference>
<sequence length="310" mass="33879">MVSSFNSVKHLSATTLAKDEKDKRQKEIMARGLPKKKPIPGVKHVILVASGKGGVGKSTAAVNIALGLKLLNSSYEVGLLDADVFGPTIPLMMNLHENPNLTSENLMKPLINYGVKCMSMGFLVGGKGNTVIWRGLMVMSAVEKMLRGTAWAPLDILVVDTPPGTGDTHLSLAQLAPISGKFKALKLNPHHSQNNSRYRSNRFYKRAVLVTTPQTAAVQVTQKGATMFEKLGIPVIGLVHNMAWTVCPSCNTKVYCYGRDDAVKNLASDIGNILEIHVYFVMCIDNGKGKIPLKIFHTKSPHFIFYYCNI</sequence>
<evidence type="ECO:0000313" key="9">
    <source>
        <dbReference type="Proteomes" id="UP000792457"/>
    </source>
</evidence>
<evidence type="ECO:0000256" key="7">
    <source>
        <dbReference type="ARBA" id="ARBA00024036"/>
    </source>
</evidence>
<dbReference type="EMBL" id="KZ308426">
    <property type="protein sequence ID" value="KAG8229360.1"/>
    <property type="molecule type" value="Genomic_DNA"/>
</dbReference>
<dbReference type="InterPro" id="IPR033756">
    <property type="entry name" value="YlxH/NBP35"/>
</dbReference>
<comment type="caution">
    <text evidence="8">The sequence shown here is derived from an EMBL/GenBank/DDBJ whole genome shotgun (WGS) entry which is preliminary data.</text>
</comment>
<evidence type="ECO:0000256" key="4">
    <source>
        <dbReference type="ARBA" id="ARBA00022840"/>
    </source>
</evidence>
<reference evidence="8" key="1">
    <citation type="submission" date="2013-04" db="EMBL/GenBank/DDBJ databases">
        <authorList>
            <person name="Qu J."/>
            <person name="Murali S.C."/>
            <person name="Bandaranaike D."/>
            <person name="Bellair M."/>
            <person name="Blankenburg K."/>
            <person name="Chao H."/>
            <person name="Dinh H."/>
            <person name="Doddapaneni H."/>
            <person name="Downs B."/>
            <person name="Dugan-Rocha S."/>
            <person name="Elkadiri S."/>
            <person name="Gnanaolivu R.D."/>
            <person name="Hernandez B."/>
            <person name="Javaid M."/>
            <person name="Jayaseelan J.C."/>
            <person name="Lee S."/>
            <person name="Li M."/>
            <person name="Ming W."/>
            <person name="Munidasa M."/>
            <person name="Muniz J."/>
            <person name="Nguyen L."/>
            <person name="Ongeri F."/>
            <person name="Osuji N."/>
            <person name="Pu L.-L."/>
            <person name="Puazo M."/>
            <person name="Qu C."/>
            <person name="Quiroz J."/>
            <person name="Raj R."/>
            <person name="Weissenberger G."/>
            <person name="Xin Y."/>
            <person name="Zou X."/>
            <person name="Han Y."/>
            <person name="Richards S."/>
            <person name="Worley K."/>
            <person name="Muzny D."/>
            <person name="Gibbs R."/>
        </authorList>
    </citation>
    <scope>NUCLEOTIDE SEQUENCE</scope>
    <source>
        <strain evidence="8">Sampled in the wild</strain>
    </source>
</reference>
<dbReference type="CDD" id="cd02037">
    <property type="entry name" value="Mrp_NBP35"/>
    <property type="match status" value="1"/>
</dbReference>
<keyword evidence="6" id="KW-0411">Iron-sulfur</keyword>
<dbReference type="InterPro" id="IPR044304">
    <property type="entry name" value="NUBPL-like"/>
</dbReference>
<proteinExistence type="inferred from homology"/>
<keyword evidence="2" id="KW-0479">Metal-binding</keyword>
<organism evidence="8 9">
    <name type="scientific">Ladona fulva</name>
    <name type="common">Scarce chaser dragonfly</name>
    <name type="synonym">Libellula fulva</name>
    <dbReference type="NCBI Taxonomy" id="123851"/>
    <lineage>
        <taxon>Eukaryota</taxon>
        <taxon>Metazoa</taxon>
        <taxon>Ecdysozoa</taxon>
        <taxon>Arthropoda</taxon>
        <taxon>Hexapoda</taxon>
        <taxon>Insecta</taxon>
        <taxon>Pterygota</taxon>
        <taxon>Palaeoptera</taxon>
        <taxon>Odonata</taxon>
        <taxon>Epiprocta</taxon>
        <taxon>Anisoptera</taxon>
        <taxon>Libelluloidea</taxon>
        <taxon>Libellulidae</taxon>
        <taxon>Ladona</taxon>
    </lineage>
</organism>
<dbReference type="PANTHER" id="PTHR42961">
    <property type="entry name" value="IRON-SULFUR PROTEIN NUBPL"/>
    <property type="match status" value="1"/>
</dbReference>
<evidence type="ECO:0008006" key="10">
    <source>
        <dbReference type="Google" id="ProtNLM"/>
    </source>
</evidence>
<dbReference type="AlphaFoldDB" id="A0A8K0K6P7"/>
<dbReference type="GO" id="GO:0032981">
    <property type="term" value="P:mitochondrial respiratory chain complex I assembly"/>
    <property type="evidence" value="ECO:0007669"/>
    <property type="project" value="TreeGrafter"/>
</dbReference>
<dbReference type="GO" id="GO:0016226">
    <property type="term" value="P:iron-sulfur cluster assembly"/>
    <property type="evidence" value="ECO:0007669"/>
    <property type="project" value="InterPro"/>
</dbReference>
<dbReference type="GO" id="GO:0046872">
    <property type="term" value="F:metal ion binding"/>
    <property type="evidence" value="ECO:0007669"/>
    <property type="project" value="UniProtKB-KW"/>
</dbReference>
<dbReference type="InterPro" id="IPR027417">
    <property type="entry name" value="P-loop_NTPase"/>
</dbReference>
<evidence type="ECO:0000256" key="3">
    <source>
        <dbReference type="ARBA" id="ARBA00022741"/>
    </source>
</evidence>
<comment type="similarity">
    <text evidence="7">Belongs to the Mrp/NBP35 ATP-binding proteins family.</text>
</comment>
<evidence type="ECO:0000256" key="6">
    <source>
        <dbReference type="ARBA" id="ARBA00023014"/>
    </source>
</evidence>
<keyword evidence="3" id="KW-0547">Nucleotide-binding</keyword>
<dbReference type="PANTHER" id="PTHR42961:SF2">
    <property type="entry name" value="IRON-SULFUR PROTEIN NUBPL"/>
    <property type="match status" value="1"/>
</dbReference>
<dbReference type="GO" id="GO:0005524">
    <property type="term" value="F:ATP binding"/>
    <property type="evidence" value="ECO:0007669"/>
    <property type="project" value="UniProtKB-KW"/>
</dbReference>
<dbReference type="Gene3D" id="3.40.50.300">
    <property type="entry name" value="P-loop containing nucleotide triphosphate hydrolases"/>
    <property type="match status" value="1"/>
</dbReference>